<dbReference type="EnsemblPlants" id="AET7Gv20858500.6">
    <property type="protein sequence ID" value="AET7Gv20858500.6"/>
    <property type="gene ID" value="AET7Gv20858500"/>
</dbReference>
<dbReference type="EnsemblPlants" id="AET7Gv20858500.12">
    <property type="protein sequence ID" value="AET7Gv20858500.12"/>
    <property type="gene ID" value="AET7Gv20858500"/>
</dbReference>
<dbReference type="Gramene" id="AET7Gv20858500.9">
    <property type="protein sequence ID" value="AET7Gv20858500.9"/>
    <property type="gene ID" value="AET7Gv20858500"/>
</dbReference>
<reference evidence="1" key="5">
    <citation type="journal article" date="2021" name="G3 (Bethesda)">
        <title>Aegilops tauschii genome assembly Aet v5.0 features greater sequence contiguity and improved annotation.</title>
        <authorList>
            <person name="Wang L."/>
            <person name="Zhu T."/>
            <person name="Rodriguez J.C."/>
            <person name="Deal K.R."/>
            <person name="Dubcovsky J."/>
            <person name="McGuire P.E."/>
            <person name="Lux T."/>
            <person name="Spannagl M."/>
            <person name="Mayer K.F.X."/>
            <person name="Baldrich P."/>
            <person name="Meyers B.C."/>
            <person name="Huo N."/>
            <person name="Gu Y.Q."/>
            <person name="Zhou H."/>
            <person name="Devos K.M."/>
            <person name="Bennetzen J.L."/>
            <person name="Unver T."/>
            <person name="Budak H."/>
            <person name="Gulick P.J."/>
            <person name="Galiba G."/>
            <person name="Kalapos B."/>
            <person name="Nelson D.R."/>
            <person name="Li P."/>
            <person name="You F.M."/>
            <person name="Luo M.C."/>
            <person name="Dvorak J."/>
        </authorList>
    </citation>
    <scope>NUCLEOTIDE SEQUENCE [LARGE SCALE GENOMIC DNA]</scope>
    <source>
        <strain evidence="1">cv. AL8/78</strain>
    </source>
</reference>
<dbReference type="Gramene" id="AET7Gv20858500.14">
    <property type="protein sequence ID" value="AET7Gv20858500.14"/>
    <property type="gene ID" value="AET7Gv20858500"/>
</dbReference>
<sequence length="37" mass="4138">MGRLGALCEQVKELNFQGYEVILVTSGTVGIERQRLE</sequence>
<dbReference type="PANTHER" id="PTHR11063:SF13">
    <property type="entry name" value="DELTA-1-PYRROLINE-5-CARBOXYLATE SYNTHASE 2"/>
    <property type="match status" value="1"/>
</dbReference>
<dbReference type="Gramene" id="AET7Gv20858500.5">
    <property type="protein sequence ID" value="AET7Gv20858500.5"/>
    <property type="gene ID" value="AET7Gv20858500"/>
</dbReference>
<dbReference type="SUPFAM" id="SSF53633">
    <property type="entry name" value="Carbamate kinase-like"/>
    <property type="match status" value="1"/>
</dbReference>
<reference evidence="2" key="2">
    <citation type="journal article" date="2017" name="Nat. Plants">
        <title>The Aegilops tauschii genome reveals multiple impacts of transposons.</title>
        <authorList>
            <person name="Zhao G."/>
            <person name="Zou C."/>
            <person name="Li K."/>
            <person name="Wang K."/>
            <person name="Li T."/>
            <person name="Gao L."/>
            <person name="Zhang X."/>
            <person name="Wang H."/>
            <person name="Yang Z."/>
            <person name="Liu X."/>
            <person name="Jiang W."/>
            <person name="Mao L."/>
            <person name="Kong X."/>
            <person name="Jiao Y."/>
            <person name="Jia J."/>
        </authorList>
    </citation>
    <scope>NUCLEOTIDE SEQUENCE [LARGE SCALE GENOMIC DNA]</scope>
    <source>
        <strain evidence="2">cv. AL8/78</strain>
    </source>
</reference>
<evidence type="ECO:0000313" key="2">
    <source>
        <dbReference type="Proteomes" id="UP000015105"/>
    </source>
</evidence>
<dbReference type="Gramene" id="AET7Gv20858500.12">
    <property type="protein sequence ID" value="AET7Gv20858500.12"/>
    <property type="gene ID" value="AET7Gv20858500"/>
</dbReference>
<name>A0A453S8H4_AEGTS</name>
<dbReference type="Gramene" id="AET7Gv20858500.15">
    <property type="protein sequence ID" value="AET7Gv20858500.15"/>
    <property type="gene ID" value="AET7Gv20858500"/>
</dbReference>
<dbReference type="EnsemblPlants" id="AET7Gv20858500.17">
    <property type="protein sequence ID" value="AET7Gv20858500.17"/>
    <property type="gene ID" value="AET7Gv20858500"/>
</dbReference>
<reference evidence="2" key="1">
    <citation type="journal article" date="2014" name="Science">
        <title>Ancient hybridizations among the ancestral genomes of bread wheat.</title>
        <authorList>
            <consortium name="International Wheat Genome Sequencing Consortium,"/>
            <person name="Marcussen T."/>
            <person name="Sandve S.R."/>
            <person name="Heier L."/>
            <person name="Spannagl M."/>
            <person name="Pfeifer M."/>
            <person name="Jakobsen K.S."/>
            <person name="Wulff B.B."/>
            <person name="Steuernagel B."/>
            <person name="Mayer K.F."/>
            <person name="Olsen O.A."/>
        </authorList>
    </citation>
    <scope>NUCLEOTIDE SEQUENCE [LARGE SCALE GENOMIC DNA]</scope>
    <source>
        <strain evidence="2">cv. AL8/78</strain>
    </source>
</reference>
<evidence type="ECO:0000313" key="1">
    <source>
        <dbReference type="EnsemblPlants" id="AET7Gv20858500.19"/>
    </source>
</evidence>
<dbReference type="Gramene" id="AET7Gv20858500.19">
    <property type="protein sequence ID" value="AET7Gv20858500.19"/>
    <property type="gene ID" value="AET7Gv20858500"/>
</dbReference>
<dbReference type="Gramene" id="AET7Gv20858500.4">
    <property type="protein sequence ID" value="AET7Gv20858500.4"/>
    <property type="gene ID" value="AET7Gv20858500"/>
</dbReference>
<dbReference type="GO" id="GO:0004350">
    <property type="term" value="F:glutamate-5-semialdehyde dehydrogenase activity"/>
    <property type="evidence" value="ECO:0007669"/>
    <property type="project" value="TreeGrafter"/>
</dbReference>
<dbReference type="Gramene" id="AET7Gv20858500.6">
    <property type="protein sequence ID" value="AET7Gv20858500.6"/>
    <property type="gene ID" value="AET7Gv20858500"/>
</dbReference>
<dbReference type="EnsemblPlants" id="AET7Gv20858500.19">
    <property type="protein sequence ID" value="AET7Gv20858500.19"/>
    <property type="gene ID" value="AET7Gv20858500"/>
</dbReference>
<dbReference type="Gene3D" id="3.40.1160.10">
    <property type="entry name" value="Acetylglutamate kinase-like"/>
    <property type="match status" value="1"/>
</dbReference>
<dbReference type="Gramene" id="AET7Gv20858500.10">
    <property type="protein sequence ID" value="AET7Gv20858500.10"/>
    <property type="gene ID" value="AET7Gv20858500"/>
</dbReference>
<dbReference type="Gramene" id="AET7Gv20858500.7">
    <property type="protein sequence ID" value="AET7Gv20858500.7"/>
    <property type="gene ID" value="AET7Gv20858500"/>
</dbReference>
<dbReference type="EnsemblPlants" id="AET7Gv20858500.13">
    <property type="protein sequence ID" value="AET7Gv20858500.13"/>
    <property type="gene ID" value="AET7Gv20858500"/>
</dbReference>
<accession>A0A453S8H4</accession>
<dbReference type="EnsemblPlants" id="AET7Gv20858500.8">
    <property type="protein sequence ID" value="AET7Gv20858500.8"/>
    <property type="gene ID" value="AET7Gv20858500"/>
</dbReference>
<dbReference type="EnsemblPlants" id="AET7Gv20858500.14">
    <property type="protein sequence ID" value="AET7Gv20858500.14"/>
    <property type="gene ID" value="AET7Gv20858500"/>
</dbReference>
<protein>
    <submittedName>
        <fullName evidence="1">Uncharacterized protein</fullName>
    </submittedName>
</protein>
<organism evidence="1 2">
    <name type="scientific">Aegilops tauschii subsp. strangulata</name>
    <name type="common">Goatgrass</name>
    <dbReference type="NCBI Taxonomy" id="200361"/>
    <lineage>
        <taxon>Eukaryota</taxon>
        <taxon>Viridiplantae</taxon>
        <taxon>Streptophyta</taxon>
        <taxon>Embryophyta</taxon>
        <taxon>Tracheophyta</taxon>
        <taxon>Spermatophyta</taxon>
        <taxon>Magnoliopsida</taxon>
        <taxon>Liliopsida</taxon>
        <taxon>Poales</taxon>
        <taxon>Poaceae</taxon>
        <taxon>BOP clade</taxon>
        <taxon>Pooideae</taxon>
        <taxon>Triticodae</taxon>
        <taxon>Triticeae</taxon>
        <taxon>Triticinae</taxon>
        <taxon>Aegilops</taxon>
    </lineage>
</organism>
<dbReference type="EnsemblPlants" id="AET7Gv20858500.15">
    <property type="protein sequence ID" value="AET7Gv20858500.15"/>
    <property type="gene ID" value="AET7Gv20858500"/>
</dbReference>
<dbReference type="Gramene" id="AET7Gv20858500.17">
    <property type="protein sequence ID" value="AET7Gv20858500.17"/>
    <property type="gene ID" value="AET7Gv20858500"/>
</dbReference>
<proteinExistence type="predicted"/>
<reference evidence="1" key="4">
    <citation type="submission" date="2019-03" db="UniProtKB">
        <authorList>
            <consortium name="EnsemblPlants"/>
        </authorList>
    </citation>
    <scope>IDENTIFICATION</scope>
</reference>
<dbReference type="InterPro" id="IPR036393">
    <property type="entry name" value="AceGlu_kinase-like_sf"/>
</dbReference>
<dbReference type="EnsemblPlants" id="AET7Gv20858500.10">
    <property type="protein sequence ID" value="AET7Gv20858500.10"/>
    <property type="gene ID" value="AET7Gv20858500"/>
</dbReference>
<dbReference type="AlphaFoldDB" id="A0A453S8H4"/>
<dbReference type="Proteomes" id="UP000015105">
    <property type="component" value="Chromosome 7D"/>
</dbReference>
<dbReference type="EnsemblPlants" id="AET7Gv20858500.5">
    <property type="protein sequence ID" value="AET7Gv20858500.5"/>
    <property type="gene ID" value="AET7Gv20858500"/>
</dbReference>
<dbReference type="EnsemblPlants" id="AET7Gv20858500.4">
    <property type="protein sequence ID" value="AET7Gv20858500.4"/>
    <property type="gene ID" value="AET7Gv20858500"/>
</dbReference>
<dbReference type="PANTHER" id="PTHR11063">
    <property type="entry name" value="GLUTAMATE SEMIALDEHYDE DEHYDROGENASE"/>
    <property type="match status" value="1"/>
</dbReference>
<reference evidence="1" key="3">
    <citation type="journal article" date="2017" name="Nature">
        <title>Genome sequence of the progenitor of the wheat D genome Aegilops tauschii.</title>
        <authorList>
            <person name="Luo M.C."/>
            <person name="Gu Y.Q."/>
            <person name="Puiu D."/>
            <person name="Wang H."/>
            <person name="Twardziok S.O."/>
            <person name="Deal K.R."/>
            <person name="Huo N."/>
            <person name="Zhu T."/>
            <person name="Wang L."/>
            <person name="Wang Y."/>
            <person name="McGuire P.E."/>
            <person name="Liu S."/>
            <person name="Long H."/>
            <person name="Ramasamy R.K."/>
            <person name="Rodriguez J.C."/>
            <person name="Van S.L."/>
            <person name="Yuan L."/>
            <person name="Wang Z."/>
            <person name="Xia Z."/>
            <person name="Xiao L."/>
            <person name="Anderson O.D."/>
            <person name="Ouyang S."/>
            <person name="Liang Y."/>
            <person name="Zimin A.V."/>
            <person name="Pertea G."/>
            <person name="Qi P."/>
            <person name="Bennetzen J.L."/>
            <person name="Dai X."/>
            <person name="Dawson M.W."/>
            <person name="Muller H.G."/>
            <person name="Kugler K."/>
            <person name="Rivarola-Duarte L."/>
            <person name="Spannagl M."/>
            <person name="Mayer K.F.X."/>
            <person name="Lu F.H."/>
            <person name="Bevan M.W."/>
            <person name="Leroy P."/>
            <person name="Li P."/>
            <person name="You F.M."/>
            <person name="Sun Q."/>
            <person name="Liu Z."/>
            <person name="Lyons E."/>
            <person name="Wicker T."/>
            <person name="Salzberg S.L."/>
            <person name="Devos K.M."/>
            <person name="Dvorak J."/>
        </authorList>
    </citation>
    <scope>NUCLEOTIDE SEQUENCE [LARGE SCALE GENOMIC DNA]</scope>
    <source>
        <strain evidence="1">cv. AL8/78</strain>
    </source>
</reference>
<dbReference type="EnsemblPlants" id="AET7Gv20858500.7">
    <property type="protein sequence ID" value="AET7Gv20858500.7"/>
    <property type="gene ID" value="AET7Gv20858500"/>
</dbReference>
<dbReference type="Gramene" id="AET7Gv20858500.13">
    <property type="protein sequence ID" value="AET7Gv20858500.13"/>
    <property type="gene ID" value="AET7Gv20858500"/>
</dbReference>
<dbReference type="EnsemblPlants" id="AET7Gv20858500.9">
    <property type="protein sequence ID" value="AET7Gv20858500.9"/>
    <property type="gene ID" value="AET7Gv20858500"/>
</dbReference>
<dbReference type="Gramene" id="AET7Gv20858500.8">
    <property type="protein sequence ID" value="AET7Gv20858500.8"/>
    <property type="gene ID" value="AET7Gv20858500"/>
</dbReference>
<keyword evidence="2" id="KW-1185">Reference proteome</keyword>